<reference evidence="2" key="1">
    <citation type="submission" date="2016-06" db="UniProtKB">
        <authorList>
            <consortium name="WormBaseParasite"/>
        </authorList>
    </citation>
    <scope>IDENTIFICATION</scope>
</reference>
<dbReference type="AlphaFoldDB" id="A0A183U8X3"/>
<proteinExistence type="predicted"/>
<accession>A0A183U8X3</accession>
<dbReference type="WBParaSite" id="TCNE_0000494301-mRNA-1">
    <property type="protein sequence ID" value="TCNE_0000494301-mRNA-1"/>
    <property type="gene ID" value="TCNE_0000494301"/>
</dbReference>
<evidence type="ECO:0000313" key="2">
    <source>
        <dbReference type="WBParaSite" id="TCNE_0000494301-mRNA-1"/>
    </source>
</evidence>
<keyword evidence="1" id="KW-1185">Reference proteome</keyword>
<evidence type="ECO:0000313" key="1">
    <source>
        <dbReference type="Proteomes" id="UP000050794"/>
    </source>
</evidence>
<dbReference type="Proteomes" id="UP000050794">
    <property type="component" value="Unassembled WGS sequence"/>
</dbReference>
<organism evidence="1 2">
    <name type="scientific">Toxocara canis</name>
    <name type="common">Canine roundworm</name>
    <dbReference type="NCBI Taxonomy" id="6265"/>
    <lineage>
        <taxon>Eukaryota</taxon>
        <taxon>Metazoa</taxon>
        <taxon>Ecdysozoa</taxon>
        <taxon>Nematoda</taxon>
        <taxon>Chromadorea</taxon>
        <taxon>Rhabditida</taxon>
        <taxon>Spirurina</taxon>
        <taxon>Ascaridomorpha</taxon>
        <taxon>Ascaridoidea</taxon>
        <taxon>Toxocaridae</taxon>
        <taxon>Toxocara</taxon>
    </lineage>
</organism>
<protein>
    <submittedName>
        <fullName evidence="2">Lipocalin-like domain-containing protein</fullName>
    </submittedName>
</protein>
<name>A0A183U8X3_TOXCA</name>
<sequence length="96" mass="10583">LKVTGLFTWKATPKDGEGALSDGLQYFAWHKNGANLIMMVFRGAKGAYVVAEKKKFDEDARLKAGDYFDELFNAKITISGPGENAIISRYESDGCK</sequence>